<organism evidence="2 3">
    <name type="scientific">Haemaphysalis longicornis</name>
    <name type="common">Bush tick</name>
    <dbReference type="NCBI Taxonomy" id="44386"/>
    <lineage>
        <taxon>Eukaryota</taxon>
        <taxon>Metazoa</taxon>
        <taxon>Ecdysozoa</taxon>
        <taxon>Arthropoda</taxon>
        <taxon>Chelicerata</taxon>
        <taxon>Arachnida</taxon>
        <taxon>Acari</taxon>
        <taxon>Parasitiformes</taxon>
        <taxon>Ixodida</taxon>
        <taxon>Ixodoidea</taxon>
        <taxon>Ixodidae</taxon>
        <taxon>Haemaphysalinae</taxon>
        <taxon>Haemaphysalis</taxon>
    </lineage>
</organism>
<protein>
    <submittedName>
        <fullName evidence="2">Uncharacterized protein</fullName>
    </submittedName>
</protein>
<dbReference type="Proteomes" id="UP000821853">
    <property type="component" value="Chromosome 2"/>
</dbReference>
<reference evidence="2 3" key="1">
    <citation type="journal article" date="2020" name="Cell">
        <title>Large-Scale Comparative Analyses of Tick Genomes Elucidate Their Genetic Diversity and Vector Capacities.</title>
        <authorList>
            <consortium name="Tick Genome and Microbiome Consortium (TIGMIC)"/>
            <person name="Jia N."/>
            <person name="Wang J."/>
            <person name="Shi W."/>
            <person name="Du L."/>
            <person name="Sun Y."/>
            <person name="Zhan W."/>
            <person name="Jiang J.F."/>
            <person name="Wang Q."/>
            <person name="Zhang B."/>
            <person name="Ji P."/>
            <person name="Bell-Sakyi L."/>
            <person name="Cui X.M."/>
            <person name="Yuan T.T."/>
            <person name="Jiang B.G."/>
            <person name="Yang W.F."/>
            <person name="Lam T.T."/>
            <person name="Chang Q.C."/>
            <person name="Ding S.J."/>
            <person name="Wang X.J."/>
            <person name="Zhu J.G."/>
            <person name="Ruan X.D."/>
            <person name="Zhao L."/>
            <person name="Wei J.T."/>
            <person name="Ye R.Z."/>
            <person name="Que T.C."/>
            <person name="Du C.H."/>
            <person name="Zhou Y.H."/>
            <person name="Cheng J.X."/>
            <person name="Dai P.F."/>
            <person name="Guo W.B."/>
            <person name="Han X.H."/>
            <person name="Huang E.J."/>
            <person name="Li L.F."/>
            <person name="Wei W."/>
            <person name="Gao Y.C."/>
            <person name="Liu J.Z."/>
            <person name="Shao H.Z."/>
            <person name="Wang X."/>
            <person name="Wang C.C."/>
            <person name="Yang T.C."/>
            <person name="Huo Q.B."/>
            <person name="Li W."/>
            <person name="Chen H.Y."/>
            <person name="Chen S.E."/>
            <person name="Zhou L.G."/>
            <person name="Ni X.B."/>
            <person name="Tian J.H."/>
            <person name="Sheng Y."/>
            <person name="Liu T."/>
            <person name="Pan Y.S."/>
            <person name="Xia L.Y."/>
            <person name="Li J."/>
            <person name="Zhao F."/>
            <person name="Cao W.C."/>
        </authorList>
    </citation>
    <scope>NUCLEOTIDE SEQUENCE [LARGE SCALE GENOMIC DNA]</scope>
    <source>
        <strain evidence="2">HaeL-2018</strain>
    </source>
</reference>
<keyword evidence="3" id="KW-1185">Reference proteome</keyword>
<evidence type="ECO:0000313" key="3">
    <source>
        <dbReference type="Proteomes" id="UP000821853"/>
    </source>
</evidence>
<evidence type="ECO:0000256" key="1">
    <source>
        <dbReference type="SAM" id="MobiDB-lite"/>
    </source>
</evidence>
<dbReference type="VEuPathDB" id="VectorBase:HLOH_055955"/>
<name>A0A9J6G1B2_HAELO</name>
<comment type="caution">
    <text evidence="2">The sequence shown here is derived from an EMBL/GenBank/DDBJ whole genome shotgun (WGS) entry which is preliminary data.</text>
</comment>
<feature type="region of interest" description="Disordered" evidence="1">
    <location>
        <begin position="1"/>
        <end position="43"/>
    </location>
</feature>
<dbReference type="EMBL" id="JABSTR010000004">
    <property type="protein sequence ID" value="KAH9369077.1"/>
    <property type="molecule type" value="Genomic_DNA"/>
</dbReference>
<proteinExistence type="predicted"/>
<gene>
    <name evidence="2" type="ORF">HPB48_016720</name>
</gene>
<evidence type="ECO:0000313" key="2">
    <source>
        <dbReference type="EMBL" id="KAH9369077.1"/>
    </source>
</evidence>
<feature type="compositionally biased region" description="Pro residues" evidence="1">
    <location>
        <begin position="26"/>
        <end position="42"/>
    </location>
</feature>
<sequence length="87" mass="9162">MKQGDSEAAEESGPEAKARSSAFTPVPGPVEKPCSPVEPSPPAASMVGPQLFRPFLPAMFPALEPALFCRSLTDFALNPAALPMFCK</sequence>
<dbReference type="AlphaFoldDB" id="A0A9J6G1B2"/>
<accession>A0A9J6G1B2</accession>